<keyword evidence="10" id="KW-1185">Reference proteome</keyword>
<comment type="similarity">
    <text evidence="2 8">Belongs to the glycosyltransferase 92 family.</text>
</comment>
<dbReference type="GO" id="GO:0016020">
    <property type="term" value="C:membrane"/>
    <property type="evidence" value="ECO:0007669"/>
    <property type="project" value="UniProtKB-SubCell"/>
</dbReference>
<dbReference type="EC" id="2.4.1.-" evidence="8"/>
<dbReference type="AlphaFoldDB" id="A0A9D3RLG9"/>
<dbReference type="Pfam" id="PF01697">
    <property type="entry name" value="Glyco_transf_92"/>
    <property type="match status" value="1"/>
</dbReference>
<dbReference type="PANTHER" id="PTHR21461:SF52">
    <property type="entry name" value="GLYCOSYLTRANSFERASE FAMILY 92 PROTEIN"/>
    <property type="match status" value="1"/>
</dbReference>
<feature type="transmembrane region" description="Helical" evidence="8">
    <location>
        <begin position="6"/>
        <end position="28"/>
    </location>
</feature>
<evidence type="ECO:0000256" key="2">
    <source>
        <dbReference type="ARBA" id="ARBA00007647"/>
    </source>
</evidence>
<proteinExistence type="inferred from homology"/>
<evidence type="ECO:0000256" key="8">
    <source>
        <dbReference type="RuleBase" id="RU366017"/>
    </source>
</evidence>
<evidence type="ECO:0000256" key="5">
    <source>
        <dbReference type="ARBA" id="ARBA00022692"/>
    </source>
</evidence>
<sequence length="442" mass="49631">MHPRKLPYAIMVVAILGWPLFCAFRYGFHGAARWYGNGKRVSETAVHSCGVDLSGDTIVAARGGAVLLVSAFRDERFAPRTLRVIGIARRAGLPRLYCHICTGPSVFTAPAETLFHSDHFDFPYGTVDFLCRVPEKAGRALQVSVSARQLPEVREPYLWIREAGRNATGPFPRQFSVCVSTLFGNYSNVLQFVQSMEMYRLLGAGKVFVYKSDCGPLLRKVLDHYSAEGLLEVVPWEVDRYLRVSNSWKPSLGPGDLHYHGQIAALNDCLYRNMEASAYVALVDIDEVIVPRIHDTWGAMMAFLSSRHLGVESFSFEDAVFRTEVFGDGGRFDLWPRVPGVNVLRHVDREPLRPFAFNARKLVVNPRAVVWTSVHHTLWQRGASMEVPASVARMHHCRKRDDLGVRDSQLVRDTTMWKYSAALVRNVNRTLSRVLGAAGLNP</sequence>
<reference evidence="9" key="1">
    <citation type="submission" date="2021-01" db="EMBL/GenBank/DDBJ databases">
        <title>A chromosome-scale assembly of European eel, Anguilla anguilla.</title>
        <authorList>
            <person name="Henkel C."/>
            <person name="Jong-Raadsen S.A."/>
            <person name="Dufour S."/>
            <person name="Weltzien F.-A."/>
            <person name="Palstra A.P."/>
            <person name="Pelster B."/>
            <person name="Spaink H.P."/>
            <person name="Van Den Thillart G.E."/>
            <person name="Jansen H."/>
            <person name="Zahm M."/>
            <person name="Klopp C."/>
            <person name="Cedric C."/>
            <person name="Louis A."/>
            <person name="Berthelot C."/>
            <person name="Parey E."/>
            <person name="Roest Crollius H."/>
            <person name="Montfort J."/>
            <person name="Robinson-Rechavi M."/>
            <person name="Bucao C."/>
            <person name="Bouchez O."/>
            <person name="Gislard M."/>
            <person name="Lluch J."/>
            <person name="Milhes M."/>
            <person name="Lampietro C."/>
            <person name="Lopez Roques C."/>
            <person name="Donnadieu C."/>
            <person name="Braasch I."/>
            <person name="Desvignes T."/>
            <person name="Postlethwait J."/>
            <person name="Bobe J."/>
            <person name="Guiguen Y."/>
            <person name="Dirks R."/>
        </authorList>
    </citation>
    <scope>NUCLEOTIDE SEQUENCE</scope>
    <source>
        <strain evidence="9">Tag_6206</strain>
        <tissue evidence="9">Liver</tissue>
    </source>
</reference>
<keyword evidence="7 8" id="KW-0472">Membrane</keyword>
<evidence type="ECO:0000313" key="9">
    <source>
        <dbReference type="EMBL" id="KAG5834989.1"/>
    </source>
</evidence>
<dbReference type="EMBL" id="JAFIRN010000015">
    <property type="protein sequence ID" value="KAG5834989.1"/>
    <property type="molecule type" value="Genomic_DNA"/>
</dbReference>
<comment type="caution">
    <text evidence="9">The sequence shown here is derived from an EMBL/GenBank/DDBJ whole genome shotgun (WGS) entry which is preliminary data.</text>
</comment>
<dbReference type="GO" id="GO:0016757">
    <property type="term" value="F:glycosyltransferase activity"/>
    <property type="evidence" value="ECO:0007669"/>
    <property type="project" value="UniProtKB-UniRule"/>
</dbReference>
<comment type="subcellular location">
    <subcellularLocation>
        <location evidence="1">Membrane</location>
        <topology evidence="1">Single-pass membrane protein</topology>
    </subcellularLocation>
</comment>
<dbReference type="InterPro" id="IPR008166">
    <property type="entry name" value="Glyco_transf_92"/>
</dbReference>
<gene>
    <name evidence="9" type="ORF">ANANG_G00267360</name>
</gene>
<protein>
    <recommendedName>
        <fullName evidence="8">Glycosyltransferase family 92 protein</fullName>
        <ecNumber evidence="8">2.4.1.-</ecNumber>
    </recommendedName>
</protein>
<dbReference type="Proteomes" id="UP001044222">
    <property type="component" value="Chromosome 15"/>
</dbReference>
<evidence type="ECO:0000313" key="10">
    <source>
        <dbReference type="Proteomes" id="UP001044222"/>
    </source>
</evidence>
<evidence type="ECO:0000256" key="7">
    <source>
        <dbReference type="ARBA" id="ARBA00023136"/>
    </source>
</evidence>
<keyword evidence="5 8" id="KW-0812">Transmembrane</keyword>
<keyword evidence="4 8" id="KW-0808">Transferase</keyword>
<evidence type="ECO:0000256" key="4">
    <source>
        <dbReference type="ARBA" id="ARBA00022679"/>
    </source>
</evidence>
<evidence type="ECO:0000256" key="1">
    <source>
        <dbReference type="ARBA" id="ARBA00004167"/>
    </source>
</evidence>
<organism evidence="9 10">
    <name type="scientific">Anguilla anguilla</name>
    <name type="common">European freshwater eel</name>
    <name type="synonym">Muraena anguilla</name>
    <dbReference type="NCBI Taxonomy" id="7936"/>
    <lineage>
        <taxon>Eukaryota</taxon>
        <taxon>Metazoa</taxon>
        <taxon>Chordata</taxon>
        <taxon>Craniata</taxon>
        <taxon>Vertebrata</taxon>
        <taxon>Euteleostomi</taxon>
        <taxon>Actinopterygii</taxon>
        <taxon>Neopterygii</taxon>
        <taxon>Teleostei</taxon>
        <taxon>Anguilliformes</taxon>
        <taxon>Anguillidae</taxon>
        <taxon>Anguilla</taxon>
    </lineage>
</organism>
<dbReference type="PANTHER" id="PTHR21461">
    <property type="entry name" value="GLYCOSYLTRANSFERASE FAMILY 92 PROTEIN"/>
    <property type="match status" value="1"/>
</dbReference>
<accession>A0A9D3RLG9</accession>
<keyword evidence="6 8" id="KW-1133">Transmembrane helix</keyword>
<keyword evidence="3 8" id="KW-0328">Glycosyltransferase</keyword>
<evidence type="ECO:0000256" key="3">
    <source>
        <dbReference type="ARBA" id="ARBA00022676"/>
    </source>
</evidence>
<name>A0A9D3RLG9_ANGAN</name>
<dbReference type="GO" id="GO:0005737">
    <property type="term" value="C:cytoplasm"/>
    <property type="evidence" value="ECO:0007669"/>
    <property type="project" value="TreeGrafter"/>
</dbReference>
<evidence type="ECO:0000256" key="6">
    <source>
        <dbReference type="ARBA" id="ARBA00022989"/>
    </source>
</evidence>